<accession>A0A367FXT5</accession>
<sequence length="62" mass="7108">MSVQEISDTEEFGYKPNTIFKKIKEFEDAGYIGRGLKEGRADTFFITDTGREFLEGAKHETK</sequence>
<comment type="caution">
    <text evidence="1">The sequence shown here is derived from an EMBL/GenBank/DDBJ whole genome shotgun (WGS) entry which is preliminary data.</text>
</comment>
<name>A0A367FXT5_9FIRM</name>
<dbReference type="Gene3D" id="1.10.10.10">
    <property type="entry name" value="Winged helix-like DNA-binding domain superfamily/Winged helix DNA-binding domain"/>
    <property type="match status" value="1"/>
</dbReference>
<protein>
    <recommendedName>
        <fullName evidence="3">MarR family transcriptional regulator</fullName>
    </recommendedName>
</protein>
<dbReference type="AlphaFoldDB" id="A0A367FXT5"/>
<dbReference type="InterPro" id="IPR036388">
    <property type="entry name" value="WH-like_DNA-bd_sf"/>
</dbReference>
<evidence type="ECO:0008006" key="3">
    <source>
        <dbReference type="Google" id="ProtNLM"/>
    </source>
</evidence>
<proteinExistence type="predicted"/>
<dbReference type="EMBL" id="PSQG01000015">
    <property type="protein sequence ID" value="RCH43262.1"/>
    <property type="molecule type" value="Genomic_DNA"/>
</dbReference>
<evidence type="ECO:0000313" key="2">
    <source>
        <dbReference type="Proteomes" id="UP000253208"/>
    </source>
</evidence>
<gene>
    <name evidence="1" type="ORF">C4886_11285</name>
</gene>
<organism evidence="1 2">
    <name type="scientific">Blautia obeum</name>
    <dbReference type="NCBI Taxonomy" id="40520"/>
    <lineage>
        <taxon>Bacteria</taxon>
        <taxon>Bacillati</taxon>
        <taxon>Bacillota</taxon>
        <taxon>Clostridia</taxon>
        <taxon>Lachnospirales</taxon>
        <taxon>Lachnospiraceae</taxon>
        <taxon>Blautia</taxon>
    </lineage>
</organism>
<dbReference type="InterPro" id="IPR036390">
    <property type="entry name" value="WH_DNA-bd_sf"/>
</dbReference>
<dbReference type="SUPFAM" id="SSF46785">
    <property type="entry name" value="Winged helix' DNA-binding domain"/>
    <property type="match status" value="1"/>
</dbReference>
<dbReference type="Proteomes" id="UP000253208">
    <property type="component" value="Unassembled WGS sequence"/>
</dbReference>
<evidence type="ECO:0000313" key="1">
    <source>
        <dbReference type="EMBL" id="RCH43262.1"/>
    </source>
</evidence>
<reference evidence="1 2" key="1">
    <citation type="submission" date="2018-02" db="EMBL/GenBank/DDBJ databases">
        <title>Complete genome sequencing of Faecalibacterium prausnitzii strains isolated from the human gut.</title>
        <authorList>
            <person name="Fitzgerald B.C."/>
            <person name="Shkoporov A.N."/>
            <person name="Ross P.R."/>
            <person name="Hill C."/>
        </authorList>
    </citation>
    <scope>NUCLEOTIDE SEQUENCE [LARGE SCALE GENOMIC DNA]</scope>
    <source>
        <strain evidence="1 2">APC942/31-1</strain>
    </source>
</reference>